<dbReference type="HOGENOM" id="CLU_095588_0_0_11"/>
<proteinExistence type="predicted"/>
<dbReference type="Proteomes" id="UP000018781">
    <property type="component" value="Chromosome"/>
</dbReference>
<gene>
    <name evidence="1" type="ORF">Y013_21660</name>
</gene>
<sequence>MTEKRSKVSSQKCTLTAISLLLTACSSVDDARHATKREYPWHTDIVATTFWVGEILDPLVSDGSQVVSTYDANWMENYGGCDGVVEDGVCKTERRTADNDYFPTSMEPKQNPFYLDLPFDDVNNRRAFETRADVVPWAEDPGYAGRAEDRSFSFLKNRWVRLERDGAVCYGQIQDAGPALYDDAEYVFGDADERPRSDMFNGAGLDVSPALNGCLGFSELNGQHDRVNWQFVEDDEVPEGPWTIIVTTTPVIPFARVPGQR</sequence>
<dbReference type="eggNOG" id="COG3868">
    <property type="taxonomic scope" value="Bacteria"/>
</dbReference>
<dbReference type="RefSeq" id="WP_024103243.1">
    <property type="nucleotide sequence ID" value="NC_023150.1"/>
</dbReference>
<dbReference type="PATRIC" id="fig|1435356.3.peg.4361"/>
<dbReference type="EMBL" id="CP006996">
    <property type="protein sequence ID" value="AHD23050.1"/>
    <property type="molecule type" value="Genomic_DNA"/>
</dbReference>
<dbReference type="AlphaFoldDB" id="V9XM39"/>
<protein>
    <recommendedName>
        <fullName evidence="3">Lipoprotein</fullName>
    </recommendedName>
</protein>
<organism evidence="1 2">
    <name type="scientific">Rhodococcus pyridinivorans SB3094</name>
    <dbReference type="NCBI Taxonomy" id="1435356"/>
    <lineage>
        <taxon>Bacteria</taxon>
        <taxon>Bacillati</taxon>
        <taxon>Actinomycetota</taxon>
        <taxon>Actinomycetes</taxon>
        <taxon>Mycobacteriales</taxon>
        <taxon>Nocardiaceae</taxon>
        <taxon>Rhodococcus</taxon>
    </lineage>
</organism>
<name>V9XM39_9NOCA</name>
<evidence type="ECO:0000313" key="2">
    <source>
        <dbReference type="Proteomes" id="UP000018781"/>
    </source>
</evidence>
<evidence type="ECO:0008006" key="3">
    <source>
        <dbReference type="Google" id="ProtNLM"/>
    </source>
</evidence>
<dbReference type="KEGG" id="rpy:Y013_21660"/>
<accession>V9XM39</accession>
<reference evidence="1 2" key="1">
    <citation type="journal article" date="2014" name="Genome Announc.">
        <title>Complete Genome of Rhodococcus pyridinivorans SB3094, a Methyl-Ethyl-Ketone-Degrading Bacterium Used for Bioaugmentation.</title>
        <authorList>
            <person name="Dueholm M.S."/>
            <person name="Albertsen M."/>
            <person name="D'Imperio S."/>
            <person name="Tale V.P."/>
            <person name="Lewis D."/>
            <person name="Nielsen P.H."/>
            <person name="Nielsen J.L."/>
        </authorList>
    </citation>
    <scope>NUCLEOTIDE SEQUENCE [LARGE SCALE GENOMIC DNA]</scope>
    <source>
        <strain evidence="1 2">SB3094</strain>
    </source>
</reference>
<dbReference type="GeneID" id="29937252"/>
<dbReference type="PROSITE" id="PS51257">
    <property type="entry name" value="PROKAR_LIPOPROTEIN"/>
    <property type="match status" value="1"/>
</dbReference>
<evidence type="ECO:0000313" key="1">
    <source>
        <dbReference type="EMBL" id="AHD23050.1"/>
    </source>
</evidence>